<dbReference type="STRING" id="1903181.BTN85_0274"/>
<dbReference type="InterPro" id="IPR000257">
    <property type="entry name" value="Uroporphyrinogen_deCOase"/>
</dbReference>
<dbReference type="InterPro" id="IPR052024">
    <property type="entry name" value="Methanogen_methyltrans"/>
</dbReference>
<evidence type="ECO:0000313" key="3">
    <source>
        <dbReference type="Proteomes" id="UP000185744"/>
    </source>
</evidence>
<dbReference type="InterPro" id="IPR038071">
    <property type="entry name" value="UROD/MetE-like_sf"/>
</dbReference>
<name>A0A1Q6DU04_METT1</name>
<gene>
    <name evidence="2" type="ORF">BTN85_0274</name>
</gene>
<keyword evidence="2" id="KW-0489">Methyltransferase</keyword>
<dbReference type="InParanoid" id="A0A1Q6DU04"/>
<protein>
    <submittedName>
        <fullName evidence="2">Methylcobalamin:coenzyme M methyltransferase MtbA</fullName>
    </submittedName>
</protein>
<dbReference type="GO" id="GO:0004853">
    <property type="term" value="F:uroporphyrinogen decarboxylase activity"/>
    <property type="evidence" value="ECO:0007669"/>
    <property type="project" value="InterPro"/>
</dbReference>
<keyword evidence="2" id="KW-0808">Transferase</keyword>
<dbReference type="PANTHER" id="PTHR47099">
    <property type="entry name" value="METHYLCOBAMIDE:COM METHYLTRANSFERASE MTBA"/>
    <property type="match status" value="1"/>
</dbReference>
<dbReference type="EMBL" id="MSDW01000001">
    <property type="protein sequence ID" value="OKY77802.1"/>
    <property type="molecule type" value="Genomic_DNA"/>
</dbReference>
<keyword evidence="3" id="KW-1185">Reference proteome</keyword>
<sequence>MKDEMTSMERWKALLNGDPVDRIPVVPFASGFDASVNGYETMGDFFAKPEVQVKCQKRSREMIGYDEPPHLMPPGYWAEQWGSEVELPYRKAMSSPSVTDPVVKTAEDLEELEIPDPKETMQDFHKMVELAIEDDLYPLVTIWGGCISAVAPHMVSIEQFMKWLRTDPGLCEMALDKSAEFTISVAEWFAEDFGTDTWIPWDPLPTDANVLISADNFGELVVPRLKKVHQKVLDLGLPMWFTHWCSDHNKNIEAGHVDKIPHGDPGVIYFGPEVDVERSVELFGDEHIITGNVDPPSVQNKSYEEVLQLCKENIEKGKDSPRGYTLTCGCGVPPRAPPINVYAFVKASRKYGKY</sequence>
<dbReference type="SUPFAM" id="SSF51726">
    <property type="entry name" value="UROD/MetE-like"/>
    <property type="match status" value="1"/>
</dbReference>
<dbReference type="GO" id="GO:0006779">
    <property type="term" value="P:porphyrin-containing compound biosynthetic process"/>
    <property type="evidence" value="ECO:0007669"/>
    <property type="project" value="InterPro"/>
</dbReference>
<dbReference type="Gene3D" id="3.20.20.210">
    <property type="match status" value="1"/>
</dbReference>
<dbReference type="PANTHER" id="PTHR47099:SF1">
    <property type="entry name" value="METHYLCOBAMIDE:COM METHYLTRANSFERASE MTBA"/>
    <property type="match status" value="1"/>
</dbReference>
<feature type="domain" description="Uroporphyrinogen decarboxylase (URO-D)" evidence="1">
    <location>
        <begin position="6"/>
        <end position="351"/>
    </location>
</feature>
<evidence type="ECO:0000259" key="1">
    <source>
        <dbReference type="Pfam" id="PF01208"/>
    </source>
</evidence>
<evidence type="ECO:0000313" key="2">
    <source>
        <dbReference type="EMBL" id="OKY77802.1"/>
    </source>
</evidence>
<proteinExistence type="predicted"/>
<dbReference type="GO" id="GO:0008168">
    <property type="term" value="F:methyltransferase activity"/>
    <property type="evidence" value="ECO:0007669"/>
    <property type="project" value="UniProtKB-KW"/>
</dbReference>
<accession>A0A1Q6DU04</accession>
<dbReference type="Pfam" id="PF01208">
    <property type="entry name" value="URO-D"/>
    <property type="match status" value="1"/>
</dbReference>
<dbReference type="AlphaFoldDB" id="A0A1Q6DU04"/>
<organism evidence="2 3">
    <name type="scientific">Methanohalarchaeum thermophilum</name>
    <dbReference type="NCBI Taxonomy" id="1903181"/>
    <lineage>
        <taxon>Archaea</taxon>
        <taxon>Methanobacteriati</taxon>
        <taxon>Methanobacteriota</taxon>
        <taxon>Methanonatronarchaeia</taxon>
        <taxon>Methanonatronarchaeales</taxon>
        <taxon>Methanonatronarchaeaceae</taxon>
        <taxon>Candidatus Methanohalarchaeum</taxon>
    </lineage>
</organism>
<comment type="caution">
    <text evidence="2">The sequence shown here is derived from an EMBL/GenBank/DDBJ whole genome shotgun (WGS) entry which is preliminary data.</text>
</comment>
<dbReference type="GO" id="GO:0032259">
    <property type="term" value="P:methylation"/>
    <property type="evidence" value="ECO:0007669"/>
    <property type="project" value="UniProtKB-KW"/>
</dbReference>
<dbReference type="Proteomes" id="UP000185744">
    <property type="component" value="Unassembled WGS sequence"/>
</dbReference>
<reference evidence="2" key="1">
    <citation type="submission" date="2016-12" db="EMBL/GenBank/DDBJ databases">
        <title>Discovery of methanogenic haloarchaea.</title>
        <authorList>
            <person name="Sorokin D.Y."/>
            <person name="Makarova K.S."/>
            <person name="Abbas B."/>
            <person name="Ferrer M."/>
            <person name="Golyshin P.N."/>
        </authorList>
    </citation>
    <scope>NUCLEOTIDE SEQUENCE [LARGE SCALE GENOMIC DNA]</scope>
    <source>
        <strain evidence="2">HMET1</strain>
    </source>
</reference>